<dbReference type="AlphaFoldDB" id="A0A1Y0VQC2"/>
<reference evidence="2 3" key="1">
    <citation type="submission" date="2017-05" db="EMBL/GenBank/DDBJ databases">
        <title>Genome sequence of Pediococcus pentosaceus strain SRCM100892.</title>
        <authorList>
            <person name="Cho S.H."/>
        </authorList>
    </citation>
    <scope>NUCLEOTIDE SEQUENCE [LARGE SCALE GENOMIC DNA]</scope>
    <source>
        <strain evidence="2 3">SRCM100892</strain>
    </source>
</reference>
<dbReference type="Proteomes" id="UP000196118">
    <property type="component" value="Chromosome"/>
</dbReference>
<proteinExistence type="predicted"/>
<dbReference type="Pfam" id="PF17966">
    <property type="entry name" value="Muc_B2"/>
    <property type="match status" value="1"/>
</dbReference>
<dbReference type="EMBL" id="CP021474">
    <property type="protein sequence ID" value="ARW19654.1"/>
    <property type="molecule type" value="Genomic_DNA"/>
</dbReference>
<dbReference type="InterPro" id="IPR041495">
    <property type="entry name" value="Mub_B2"/>
</dbReference>
<evidence type="ECO:0000259" key="1">
    <source>
        <dbReference type="Pfam" id="PF17966"/>
    </source>
</evidence>
<accession>A0A1Y0VQC2</accession>
<sequence>MVSDDYPQNGVFYDQDKLIKMYEVHLKHGEKMDFEQRAVKEVIYYQYDNGQLAKPTYKNKLSFRRIVKIDQVTGQNIMEYGKRLTVLILGVWFHQS</sequence>
<name>A0A1Y0VQC2_PEDPE</name>
<evidence type="ECO:0000313" key="2">
    <source>
        <dbReference type="EMBL" id="ARW19654.1"/>
    </source>
</evidence>
<dbReference type="Gene3D" id="2.60.40.4300">
    <property type="match status" value="1"/>
</dbReference>
<protein>
    <recommendedName>
        <fullName evidence="1">Mub B2-like domain-containing protein</fullName>
    </recommendedName>
</protein>
<evidence type="ECO:0000313" key="3">
    <source>
        <dbReference type="Proteomes" id="UP000196118"/>
    </source>
</evidence>
<feature type="domain" description="Mub B2-like" evidence="1">
    <location>
        <begin position="35"/>
        <end position="79"/>
    </location>
</feature>
<gene>
    <name evidence="2" type="ORF">S100892_01081</name>
</gene>
<organism evidence="2 3">
    <name type="scientific">Pediococcus pentosaceus</name>
    <dbReference type="NCBI Taxonomy" id="1255"/>
    <lineage>
        <taxon>Bacteria</taxon>
        <taxon>Bacillati</taxon>
        <taxon>Bacillota</taxon>
        <taxon>Bacilli</taxon>
        <taxon>Lactobacillales</taxon>
        <taxon>Lactobacillaceae</taxon>
        <taxon>Pediococcus</taxon>
    </lineage>
</organism>